<evidence type="ECO:0000256" key="5">
    <source>
        <dbReference type="ARBA" id="ARBA00039767"/>
    </source>
</evidence>
<evidence type="ECO:0000313" key="7">
    <source>
        <dbReference type="EMBL" id="KAL0870074.1"/>
    </source>
</evidence>
<dbReference type="PIRSF" id="PIRSF005902">
    <property type="entry name" value="DNase_TatD"/>
    <property type="match status" value="1"/>
</dbReference>
<keyword evidence="2" id="KW-0540">Nuclease</keyword>
<dbReference type="CDD" id="cd01310">
    <property type="entry name" value="TatD_DNAse"/>
    <property type="match status" value="1"/>
</dbReference>
<evidence type="ECO:0000256" key="6">
    <source>
        <dbReference type="ARBA" id="ARBA00045223"/>
    </source>
</evidence>
<reference evidence="7 8" key="1">
    <citation type="submission" date="2024-06" db="EMBL/GenBank/DDBJ databases">
        <title>A chromosome-level genome assembly of beet webworm, Loxostege sticticalis.</title>
        <authorList>
            <person name="Zhang Y."/>
        </authorList>
    </citation>
    <scope>NUCLEOTIDE SEQUENCE [LARGE SCALE GENOMIC DNA]</scope>
    <source>
        <strain evidence="7">AQ026</strain>
        <tissue evidence="7">Whole body</tissue>
    </source>
</reference>
<comment type="caution">
    <text evidence="7">The sequence shown here is derived from an EMBL/GenBank/DDBJ whole genome shotgun (WGS) entry which is preliminary data.</text>
</comment>
<dbReference type="Pfam" id="PF01026">
    <property type="entry name" value="TatD_DNase"/>
    <property type="match status" value="1"/>
</dbReference>
<dbReference type="PANTHER" id="PTHR10060:SF15">
    <property type="entry name" value="DEOXYRIBONUCLEASE TATDN1"/>
    <property type="match status" value="1"/>
</dbReference>
<protein>
    <recommendedName>
        <fullName evidence="5">Deoxyribonuclease TATDN1</fullName>
    </recommendedName>
</protein>
<dbReference type="PROSITE" id="PS01090">
    <property type="entry name" value="TATD_2"/>
    <property type="match status" value="1"/>
</dbReference>
<comment type="function">
    <text evidence="6">Deoxyribonuclease which catalyzes (in vitro) the decatenation of kinetoplast DNA, which are circular DNA catenated to each other, producing linear DNA molecules. Plays an important role in chromosomal segregation and cell cycle progression during eye development probably via its DNA decatenation activity.</text>
</comment>
<comment type="similarity">
    <text evidence="1">Belongs to the metallo-dependent hydrolases superfamily. TatD-type hydrolase family.</text>
</comment>
<dbReference type="PANTHER" id="PTHR10060">
    <property type="entry name" value="TATD FAMILY DEOXYRIBONUCLEASE"/>
    <property type="match status" value="1"/>
</dbReference>
<evidence type="ECO:0000256" key="3">
    <source>
        <dbReference type="ARBA" id="ARBA00022723"/>
    </source>
</evidence>
<keyword evidence="8" id="KW-1185">Reference proteome</keyword>
<dbReference type="Proteomes" id="UP001549920">
    <property type="component" value="Unassembled WGS sequence"/>
</dbReference>
<dbReference type="InterPro" id="IPR050891">
    <property type="entry name" value="TatD-type_Hydrolase"/>
</dbReference>
<dbReference type="InterPro" id="IPR018228">
    <property type="entry name" value="DNase_TatD-rel_CS"/>
</dbReference>
<dbReference type="InterPro" id="IPR032466">
    <property type="entry name" value="Metal_Hydrolase"/>
</dbReference>
<evidence type="ECO:0000256" key="1">
    <source>
        <dbReference type="ARBA" id="ARBA00009275"/>
    </source>
</evidence>
<dbReference type="EMBL" id="JBEUOH010000019">
    <property type="protein sequence ID" value="KAL0870074.1"/>
    <property type="molecule type" value="Genomic_DNA"/>
</dbReference>
<evidence type="ECO:0000256" key="4">
    <source>
        <dbReference type="ARBA" id="ARBA00022801"/>
    </source>
</evidence>
<evidence type="ECO:0000256" key="2">
    <source>
        <dbReference type="ARBA" id="ARBA00022722"/>
    </source>
</evidence>
<accession>A0ABR3HI37</accession>
<sequence length="303" mass="34237">MNRMSSLRKYIHIGANLTDEMYQGVYHGSKKHAPDLQKVLSRSWNNGMDKMIITGGSVADSKKAIDLSRTDSRLFATVGCHPTRCTEFVADPDSYLDDLRHLIKENKDKVVAVGECGLDYERLHFCEKDVQLKFFELQLQLSREFELPLFLHCRAAADDLVQILSKDSVVGGVVHSFDGPEEALNKILALGMYIGINGCSLRTEENLEVASKIPINRLMIETDCPWCEVKPTHPGFKHVATKFPSVKKEKYVVESDNQVKGRNEPVNIVHVLEILAAIRKENIDELAEAIYDNTNKLFFSKNK</sequence>
<dbReference type="Gene3D" id="3.20.20.140">
    <property type="entry name" value="Metal-dependent hydrolases"/>
    <property type="match status" value="1"/>
</dbReference>
<dbReference type="SUPFAM" id="SSF51556">
    <property type="entry name" value="Metallo-dependent hydrolases"/>
    <property type="match status" value="1"/>
</dbReference>
<name>A0ABR3HI37_LOXSC</name>
<dbReference type="PROSITE" id="PS01091">
    <property type="entry name" value="TATD_3"/>
    <property type="match status" value="1"/>
</dbReference>
<proteinExistence type="inferred from homology"/>
<evidence type="ECO:0000313" key="8">
    <source>
        <dbReference type="Proteomes" id="UP001549920"/>
    </source>
</evidence>
<organism evidence="7 8">
    <name type="scientific">Loxostege sticticalis</name>
    <name type="common">Beet webworm moth</name>
    <dbReference type="NCBI Taxonomy" id="481309"/>
    <lineage>
        <taxon>Eukaryota</taxon>
        <taxon>Metazoa</taxon>
        <taxon>Ecdysozoa</taxon>
        <taxon>Arthropoda</taxon>
        <taxon>Hexapoda</taxon>
        <taxon>Insecta</taxon>
        <taxon>Pterygota</taxon>
        <taxon>Neoptera</taxon>
        <taxon>Endopterygota</taxon>
        <taxon>Lepidoptera</taxon>
        <taxon>Glossata</taxon>
        <taxon>Ditrysia</taxon>
        <taxon>Pyraloidea</taxon>
        <taxon>Crambidae</taxon>
        <taxon>Pyraustinae</taxon>
        <taxon>Loxostege</taxon>
    </lineage>
</organism>
<dbReference type="InterPro" id="IPR001130">
    <property type="entry name" value="TatD-like"/>
</dbReference>
<keyword evidence="3" id="KW-0479">Metal-binding</keyword>
<gene>
    <name evidence="7" type="ORF">ABMA27_006235</name>
</gene>
<keyword evidence="4" id="KW-0378">Hydrolase</keyword>